<evidence type="ECO:0000256" key="1">
    <source>
        <dbReference type="SAM" id="MobiDB-lite"/>
    </source>
</evidence>
<sequence>MFRPPPTIIEIGTDEDIQQFEEVMHQRAPDSPIALTSARLVFDSPETLPKKAPNGLITPPLSLSSSFNDSPM</sequence>
<proteinExistence type="predicted"/>
<comment type="caution">
    <text evidence="2">The sequence shown here is derived from an EMBL/GenBank/DDBJ whole genome shotgun (WGS) entry which is preliminary data.</text>
</comment>
<dbReference type="EMBL" id="JAPFFF010000009">
    <property type="protein sequence ID" value="KAK8882136.1"/>
    <property type="molecule type" value="Genomic_DNA"/>
</dbReference>
<accession>A0ABR2JTP9</accession>
<keyword evidence="3" id="KW-1185">Reference proteome</keyword>
<reference evidence="2 3" key="1">
    <citation type="submission" date="2024-04" db="EMBL/GenBank/DDBJ databases">
        <title>Tritrichomonas musculus Genome.</title>
        <authorList>
            <person name="Alves-Ferreira E."/>
            <person name="Grigg M."/>
            <person name="Lorenzi H."/>
            <person name="Galac M."/>
        </authorList>
    </citation>
    <scope>NUCLEOTIDE SEQUENCE [LARGE SCALE GENOMIC DNA]</scope>
    <source>
        <strain evidence="2 3">EAF2021</strain>
    </source>
</reference>
<feature type="region of interest" description="Disordered" evidence="1">
    <location>
        <begin position="45"/>
        <end position="72"/>
    </location>
</feature>
<dbReference type="Proteomes" id="UP001470230">
    <property type="component" value="Unassembled WGS sequence"/>
</dbReference>
<evidence type="ECO:0000313" key="3">
    <source>
        <dbReference type="Proteomes" id="UP001470230"/>
    </source>
</evidence>
<gene>
    <name evidence="2" type="ORF">M9Y10_044776</name>
</gene>
<evidence type="ECO:0000313" key="2">
    <source>
        <dbReference type="EMBL" id="KAK8882136.1"/>
    </source>
</evidence>
<name>A0ABR2JTP9_9EUKA</name>
<protein>
    <submittedName>
        <fullName evidence="2">Uncharacterized protein</fullName>
    </submittedName>
</protein>
<feature type="compositionally biased region" description="Polar residues" evidence="1">
    <location>
        <begin position="61"/>
        <end position="72"/>
    </location>
</feature>
<organism evidence="2 3">
    <name type="scientific">Tritrichomonas musculus</name>
    <dbReference type="NCBI Taxonomy" id="1915356"/>
    <lineage>
        <taxon>Eukaryota</taxon>
        <taxon>Metamonada</taxon>
        <taxon>Parabasalia</taxon>
        <taxon>Tritrichomonadida</taxon>
        <taxon>Tritrichomonadidae</taxon>
        <taxon>Tritrichomonas</taxon>
    </lineage>
</organism>